<dbReference type="SUPFAM" id="SSF53697">
    <property type="entry name" value="SIS domain"/>
    <property type="match status" value="1"/>
</dbReference>
<dbReference type="PROSITE" id="PS51464">
    <property type="entry name" value="SIS"/>
    <property type="match status" value="1"/>
</dbReference>
<dbReference type="Gene3D" id="3.40.50.10490">
    <property type="entry name" value="Glucose-6-phosphate isomerase like protein, domain 1"/>
    <property type="match status" value="1"/>
</dbReference>
<dbReference type="GO" id="GO:0097367">
    <property type="term" value="F:carbohydrate derivative binding"/>
    <property type="evidence" value="ECO:0007669"/>
    <property type="project" value="InterPro"/>
</dbReference>
<dbReference type="GO" id="GO:0003677">
    <property type="term" value="F:DNA binding"/>
    <property type="evidence" value="ECO:0007669"/>
    <property type="project" value="UniProtKB-KW"/>
</dbReference>
<dbReference type="InterPro" id="IPR036388">
    <property type="entry name" value="WH-like_DNA-bd_sf"/>
</dbReference>
<dbReference type="InterPro" id="IPR046348">
    <property type="entry name" value="SIS_dom_sf"/>
</dbReference>
<dbReference type="PANTHER" id="PTHR30514:SF21">
    <property type="entry name" value="RPIR-FAMILY TRANSCRIPTIONAL REGULATOR"/>
    <property type="match status" value="1"/>
</dbReference>
<dbReference type="InterPro" id="IPR001347">
    <property type="entry name" value="SIS_dom"/>
</dbReference>
<comment type="caution">
    <text evidence="6">The sequence shown here is derived from an EMBL/GenBank/DDBJ whole genome shotgun (WGS) entry which is preliminary data.</text>
</comment>
<dbReference type="InterPro" id="IPR035472">
    <property type="entry name" value="RpiR-like_SIS"/>
</dbReference>
<keyword evidence="7" id="KW-1185">Reference proteome</keyword>
<organism evidence="6 7">
    <name type="scientific">Fonticella tunisiensis</name>
    <dbReference type="NCBI Taxonomy" id="1096341"/>
    <lineage>
        <taxon>Bacteria</taxon>
        <taxon>Bacillati</taxon>
        <taxon>Bacillota</taxon>
        <taxon>Clostridia</taxon>
        <taxon>Eubacteriales</taxon>
        <taxon>Clostridiaceae</taxon>
        <taxon>Fonticella</taxon>
    </lineage>
</organism>
<dbReference type="PANTHER" id="PTHR30514">
    <property type="entry name" value="GLUCOKINASE"/>
    <property type="match status" value="1"/>
</dbReference>
<evidence type="ECO:0000313" key="6">
    <source>
        <dbReference type="EMBL" id="TDT62303.1"/>
    </source>
</evidence>
<dbReference type="InterPro" id="IPR000281">
    <property type="entry name" value="HTH_RpiR"/>
</dbReference>
<accession>A0A4R7KVA7</accession>
<dbReference type="InterPro" id="IPR009057">
    <property type="entry name" value="Homeodomain-like_sf"/>
</dbReference>
<feature type="domain" description="HTH rpiR-type" evidence="4">
    <location>
        <begin position="20"/>
        <end position="96"/>
    </location>
</feature>
<feature type="domain" description="SIS" evidence="5">
    <location>
        <begin position="141"/>
        <end position="282"/>
    </location>
</feature>
<evidence type="ECO:0000256" key="2">
    <source>
        <dbReference type="ARBA" id="ARBA00023125"/>
    </source>
</evidence>
<keyword evidence="2" id="KW-0238">DNA-binding</keyword>
<evidence type="ECO:0000256" key="1">
    <source>
        <dbReference type="ARBA" id="ARBA00023015"/>
    </source>
</evidence>
<reference evidence="6 7" key="1">
    <citation type="submission" date="2019-03" db="EMBL/GenBank/DDBJ databases">
        <title>Genomic Encyclopedia of Type Strains, Phase IV (KMG-IV): sequencing the most valuable type-strain genomes for metagenomic binning, comparative biology and taxonomic classification.</title>
        <authorList>
            <person name="Goeker M."/>
        </authorList>
    </citation>
    <scope>NUCLEOTIDE SEQUENCE [LARGE SCALE GENOMIC DNA]</scope>
    <source>
        <strain evidence="6 7">DSM 24455</strain>
    </source>
</reference>
<dbReference type="Pfam" id="PF01380">
    <property type="entry name" value="SIS"/>
    <property type="match status" value="1"/>
</dbReference>
<sequence>MFILLYCDILTASGDNMNDIIFRLLDFINNSKNKDTNYFIALTLLHDVKNIPNMNITTLADRCYTSPAAITRFCKKIGYKSFQEFKDYAKTSVEDDVTIRITDSSDKEVIAQELQEALYNKIVNWLVSSKNMIDFHKAFKIIELIHYCKKVSFFGTQLSQAIAQDFQLRLVKHNKFVSAFSDIQEQFEDVEDLDEDSAAIVISPSGRFINGNIPLLEAIKKTGCKLVIITHNKEVPFLEQADIVYYLNGSTYDETGFSSERFSLMYFFDFMIAFYSQLYGYK</sequence>
<dbReference type="GO" id="GO:1901135">
    <property type="term" value="P:carbohydrate derivative metabolic process"/>
    <property type="evidence" value="ECO:0007669"/>
    <property type="project" value="InterPro"/>
</dbReference>
<name>A0A4R7KVA7_9CLOT</name>
<evidence type="ECO:0000256" key="3">
    <source>
        <dbReference type="ARBA" id="ARBA00023163"/>
    </source>
</evidence>
<dbReference type="AlphaFoldDB" id="A0A4R7KVA7"/>
<dbReference type="SUPFAM" id="SSF46689">
    <property type="entry name" value="Homeodomain-like"/>
    <property type="match status" value="1"/>
</dbReference>
<proteinExistence type="predicted"/>
<dbReference type="CDD" id="cd05013">
    <property type="entry name" value="SIS_RpiR"/>
    <property type="match status" value="1"/>
</dbReference>
<evidence type="ECO:0000259" key="4">
    <source>
        <dbReference type="PROSITE" id="PS51071"/>
    </source>
</evidence>
<keyword evidence="3" id="KW-0804">Transcription</keyword>
<dbReference type="InterPro" id="IPR047640">
    <property type="entry name" value="RpiR-like"/>
</dbReference>
<dbReference type="Proteomes" id="UP000295325">
    <property type="component" value="Unassembled WGS sequence"/>
</dbReference>
<dbReference type="EMBL" id="SOAZ01000004">
    <property type="protein sequence ID" value="TDT62303.1"/>
    <property type="molecule type" value="Genomic_DNA"/>
</dbReference>
<dbReference type="Pfam" id="PF01418">
    <property type="entry name" value="HTH_6"/>
    <property type="match status" value="1"/>
</dbReference>
<evidence type="ECO:0000313" key="7">
    <source>
        <dbReference type="Proteomes" id="UP000295325"/>
    </source>
</evidence>
<keyword evidence="1" id="KW-0805">Transcription regulation</keyword>
<dbReference type="GO" id="GO:0003700">
    <property type="term" value="F:DNA-binding transcription factor activity"/>
    <property type="evidence" value="ECO:0007669"/>
    <property type="project" value="InterPro"/>
</dbReference>
<evidence type="ECO:0000259" key="5">
    <source>
        <dbReference type="PROSITE" id="PS51464"/>
    </source>
</evidence>
<dbReference type="PROSITE" id="PS51071">
    <property type="entry name" value="HTH_RPIR"/>
    <property type="match status" value="1"/>
</dbReference>
<gene>
    <name evidence="6" type="ORF">EDD71_10425</name>
</gene>
<protein>
    <submittedName>
        <fullName evidence="6">RpiR family transcriptional regulator</fullName>
    </submittedName>
</protein>
<dbReference type="Gene3D" id="1.10.10.10">
    <property type="entry name" value="Winged helix-like DNA-binding domain superfamily/Winged helix DNA-binding domain"/>
    <property type="match status" value="1"/>
</dbReference>